<feature type="transmembrane region" description="Helical" evidence="5">
    <location>
        <begin position="12"/>
        <end position="34"/>
    </location>
</feature>
<dbReference type="PANTHER" id="PTHR23508:SF10">
    <property type="entry name" value="CARBOXYLIC ACID TRANSPORTER PROTEIN HOMOLOG"/>
    <property type="match status" value="1"/>
</dbReference>
<evidence type="ECO:0000256" key="5">
    <source>
        <dbReference type="SAM" id="Phobius"/>
    </source>
</evidence>
<keyword evidence="2 5" id="KW-0812">Transmembrane</keyword>
<proteinExistence type="predicted"/>
<keyword evidence="3 5" id="KW-1133">Transmembrane helix</keyword>
<dbReference type="CDD" id="cd17316">
    <property type="entry name" value="MFS_SV2_like"/>
    <property type="match status" value="1"/>
</dbReference>
<evidence type="ECO:0000256" key="1">
    <source>
        <dbReference type="ARBA" id="ARBA00004141"/>
    </source>
</evidence>
<dbReference type="InterPro" id="IPR020846">
    <property type="entry name" value="MFS_dom"/>
</dbReference>
<feature type="transmembrane region" description="Helical" evidence="5">
    <location>
        <begin position="257"/>
        <end position="278"/>
    </location>
</feature>
<dbReference type="PROSITE" id="PS50850">
    <property type="entry name" value="MFS"/>
    <property type="match status" value="1"/>
</dbReference>
<dbReference type="EMBL" id="JALGBH010000002">
    <property type="protein sequence ID" value="MCJ0743359.1"/>
    <property type="molecule type" value="Genomic_DNA"/>
</dbReference>
<dbReference type="Proteomes" id="UP001165460">
    <property type="component" value="Unassembled WGS sequence"/>
</dbReference>
<dbReference type="Gene3D" id="1.20.1250.20">
    <property type="entry name" value="MFS general substrate transporter like domains"/>
    <property type="match status" value="2"/>
</dbReference>
<evidence type="ECO:0000256" key="3">
    <source>
        <dbReference type="ARBA" id="ARBA00022989"/>
    </source>
</evidence>
<comment type="caution">
    <text evidence="7">The sequence shown here is derived from an EMBL/GenBank/DDBJ whole genome shotgun (WGS) entry which is preliminary data.</text>
</comment>
<evidence type="ECO:0000256" key="2">
    <source>
        <dbReference type="ARBA" id="ARBA00022692"/>
    </source>
</evidence>
<feature type="transmembrane region" description="Helical" evidence="5">
    <location>
        <begin position="218"/>
        <end position="237"/>
    </location>
</feature>
<feature type="transmembrane region" description="Helical" evidence="5">
    <location>
        <begin position="166"/>
        <end position="186"/>
    </location>
</feature>
<evidence type="ECO:0000313" key="7">
    <source>
        <dbReference type="EMBL" id="MCJ0743359.1"/>
    </source>
</evidence>
<organism evidence="7 8">
    <name type="scientific">Pedobacter montanisoli</name>
    <dbReference type="NCBI Taxonomy" id="2923277"/>
    <lineage>
        <taxon>Bacteria</taxon>
        <taxon>Pseudomonadati</taxon>
        <taxon>Bacteroidota</taxon>
        <taxon>Sphingobacteriia</taxon>
        <taxon>Sphingobacteriales</taxon>
        <taxon>Sphingobacteriaceae</taxon>
        <taxon>Pedobacter</taxon>
    </lineage>
</organism>
<feature type="domain" description="Major facilitator superfamily (MFS) profile" evidence="6">
    <location>
        <begin position="13"/>
        <end position="398"/>
    </location>
</feature>
<dbReference type="InterPro" id="IPR011701">
    <property type="entry name" value="MFS"/>
</dbReference>
<feature type="transmembrane region" description="Helical" evidence="5">
    <location>
        <begin position="140"/>
        <end position="160"/>
    </location>
</feature>
<feature type="transmembrane region" description="Helical" evidence="5">
    <location>
        <begin position="107"/>
        <end position="128"/>
    </location>
</feature>
<evidence type="ECO:0000313" key="8">
    <source>
        <dbReference type="Proteomes" id="UP001165460"/>
    </source>
</evidence>
<dbReference type="SUPFAM" id="SSF103473">
    <property type="entry name" value="MFS general substrate transporter"/>
    <property type="match status" value="1"/>
</dbReference>
<feature type="transmembrane region" description="Helical" evidence="5">
    <location>
        <begin position="314"/>
        <end position="332"/>
    </location>
</feature>
<name>A0ABS9ZYJ2_9SPHI</name>
<keyword evidence="4 5" id="KW-0472">Membrane</keyword>
<keyword evidence="8" id="KW-1185">Reference proteome</keyword>
<accession>A0ABS9ZYJ2</accession>
<feature type="transmembrane region" description="Helical" evidence="5">
    <location>
        <begin position="372"/>
        <end position="391"/>
    </location>
</feature>
<dbReference type="PANTHER" id="PTHR23508">
    <property type="entry name" value="CARBOXYLIC ACID TRANSPORTER PROTEIN HOMOLOG"/>
    <property type="match status" value="1"/>
</dbReference>
<evidence type="ECO:0000259" key="6">
    <source>
        <dbReference type="PROSITE" id="PS50850"/>
    </source>
</evidence>
<reference evidence="7" key="1">
    <citation type="submission" date="2022-03" db="EMBL/GenBank/DDBJ databases">
        <authorList>
            <person name="Woo C.Y."/>
        </authorList>
    </citation>
    <scope>NUCLEOTIDE SEQUENCE</scope>
    <source>
        <strain evidence="7">CYS-01</strain>
    </source>
</reference>
<dbReference type="RefSeq" id="WP_243362507.1">
    <property type="nucleotide sequence ID" value="NZ_JALGBH010000002.1"/>
</dbReference>
<protein>
    <submittedName>
        <fullName evidence="7">MFS transporter</fullName>
    </submittedName>
</protein>
<evidence type="ECO:0000256" key="4">
    <source>
        <dbReference type="ARBA" id="ARBA00023136"/>
    </source>
</evidence>
<comment type="subcellular location">
    <subcellularLocation>
        <location evidence="1">Membrane</location>
        <topology evidence="1">Multi-pass membrane protein</topology>
    </subcellularLocation>
</comment>
<feature type="transmembrane region" description="Helical" evidence="5">
    <location>
        <begin position="81"/>
        <end position="101"/>
    </location>
</feature>
<dbReference type="InterPro" id="IPR036259">
    <property type="entry name" value="MFS_trans_sf"/>
</dbReference>
<sequence length="407" mass="44163">MKTLQSNKNTALIIIVASLGYFVDIYDLILFSVVRVKSLKDLNVPDADMLRVGASIINSQMFGMLLGGILWGILGDKKGRLSVLFGSIITYSLANIANGFVTDVNSYIIIRFIAGVGLAGELGAGITLVTETMSKKYRGYGTMVVAAVGLMGAVVAALIADKYTWQTSYFIGGGMGLALLLMRVGLVESGLFKEAKENNIQRGNIWMLFNNGARFKKYLYCILIGLPLWFVVGVLITFSPEIGKAMNANGVLNAGKGIMYCYIGISIGDIVAAFIAQILKSRKKVMYIFLTLTAISIVIYLNSDGLTPEKFIGLSLLLGFASGYWATFVTIASEQFGTNLRATVTTTVPNFIRGSLIAITLSFQFFKDQVGILNSALIVGFICVVIALFAVSQLQETFLKDLDYIEE</sequence>
<feature type="transmembrane region" description="Helical" evidence="5">
    <location>
        <begin position="54"/>
        <end position="74"/>
    </location>
</feature>
<gene>
    <name evidence="7" type="ORF">MMF97_11595</name>
</gene>
<dbReference type="Pfam" id="PF07690">
    <property type="entry name" value="MFS_1"/>
    <property type="match status" value="1"/>
</dbReference>
<feature type="transmembrane region" description="Helical" evidence="5">
    <location>
        <begin position="285"/>
        <end position="302"/>
    </location>
</feature>